<protein>
    <recommendedName>
        <fullName evidence="1">CobE/GbiG C-terminal domain-containing protein</fullName>
    </recommendedName>
</protein>
<dbReference type="PANTHER" id="PTHR37477">
    <property type="entry name" value="COBALT-PRECORRIN-5A HYDROLASE"/>
    <property type="match status" value="1"/>
</dbReference>
<dbReference type="SUPFAM" id="SSF159664">
    <property type="entry name" value="CobE/GbiG C-terminal domain-like"/>
    <property type="match status" value="1"/>
</dbReference>
<organism evidence="2 3">
    <name type="scientific">Pseudomonas cichorii</name>
    <dbReference type="NCBI Taxonomy" id="36746"/>
    <lineage>
        <taxon>Bacteria</taxon>
        <taxon>Pseudomonadati</taxon>
        <taxon>Pseudomonadota</taxon>
        <taxon>Gammaproteobacteria</taxon>
        <taxon>Pseudomonadales</taxon>
        <taxon>Pseudomonadaceae</taxon>
        <taxon>Pseudomonas</taxon>
    </lineage>
</organism>
<dbReference type="EMBL" id="RBRE01000035">
    <property type="protein sequence ID" value="RMQ47642.1"/>
    <property type="molecule type" value="Genomic_DNA"/>
</dbReference>
<feature type="domain" description="CobE/GbiG C-terminal" evidence="1">
    <location>
        <begin position="17"/>
        <end position="141"/>
    </location>
</feature>
<reference evidence="2 3" key="1">
    <citation type="submission" date="2018-08" db="EMBL/GenBank/DDBJ databases">
        <title>Recombination of ecologically and evolutionarily significant loci maintains genetic cohesion in the Pseudomonas syringae species complex.</title>
        <authorList>
            <person name="Dillon M."/>
            <person name="Thakur S."/>
            <person name="Almeida R.N.D."/>
            <person name="Weir B.S."/>
            <person name="Guttman D.S."/>
        </authorList>
    </citation>
    <scope>NUCLEOTIDE SEQUENCE [LARGE SCALE GENOMIC DNA]</scope>
    <source>
        <strain evidence="2 3">ICMP 3353</strain>
    </source>
</reference>
<dbReference type="InterPro" id="IPR002750">
    <property type="entry name" value="CobE/GbiG_C"/>
</dbReference>
<dbReference type="PANTHER" id="PTHR37477:SF1">
    <property type="entry name" value="COBALT-PRECORRIN-5A HYDROLASE"/>
    <property type="match status" value="1"/>
</dbReference>
<evidence type="ECO:0000313" key="2">
    <source>
        <dbReference type="EMBL" id="RMQ47642.1"/>
    </source>
</evidence>
<dbReference type="Gene3D" id="3.30.420.180">
    <property type="entry name" value="CobE/GbiG C-terminal domain"/>
    <property type="match status" value="1"/>
</dbReference>
<dbReference type="GO" id="GO:0009236">
    <property type="term" value="P:cobalamin biosynthetic process"/>
    <property type="evidence" value="ECO:0007669"/>
    <property type="project" value="InterPro"/>
</dbReference>
<dbReference type="AlphaFoldDB" id="A0A3M4M1I1"/>
<evidence type="ECO:0000313" key="3">
    <source>
        <dbReference type="Proteomes" id="UP000277236"/>
    </source>
</evidence>
<evidence type="ECO:0000259" key="1">
    <source>
        <dbReference type="Pfam" id="PF01890"/>
    </source>
</evidence>
<dbReference type="Pfam" id="PF01890">
    <property type="entry name" value="CbiG_C"/>
    <property type="match status" value="1"/>
</dbReference>
<proteinExistence type="predicted"/>
<accession>A0A3M4M1I1</accession>
<comment type="caution">
    <text evidence="2">The sequence shown here is derived from an EMBL/GenBank/DDBJ whole genome shotgun (WGS) entry which is preliminary data.</text>
</comment>
<dbReference type="RefSeq" id="WP_122315429.1">
    <property type="nucleotide sequence ID" value="NZ_RBRE01000035.1"/>
</dbReference>
<dbReference type="InterPro" id="IPR036518">
    <property type="entry name" value="CobE/GbiG_C_sf"/>
</dbReference>
<dbReference type="OrthoDB" id="9781023at2"/>
<name>A0A3M4M1I1_PSECI</name>
<dbReference type="InterPro" id="IPR052553">
    <property type="entry name" value="CbiG_hydrolase"/>
</dbReference>
<gene>
    <name evidence="2" type="ORF">ALQ04_04260</name>
</gene>
<sequence length="147" mass="15349">MSICMPDHAFIQPGPTLVAGLGCQRGCPATHLLELMQDSLKAHGLDLDAITALACIDLKQDEPGVLELAERLSVPLIFFSAAQLAEYESHLTHRSAVAFEHTGCYGVAESAALALAGQAGTGPAILLIERQKSARATFALASAPVQG</sequence>
<dbReference type="Proteomes" id="UP000277236">
    <property type="component" value="Unassembled WGS sequence"/>
</dbReference>